<dbReference type="InterPro" id="IPR003180">
    <property type="entry name" value="MPG"/>
</dbReference>
<dbReference type="NCBIfam" id="TIGR00567">
    <property type="entry name" value="3mg"/>
    <property type="match status" value="1"/>
</dbReference>
<comment type="caution">
    <text evidence="7">The sequence shown here is derived from an EMBL/GenBank/DDBJ whole genome shotgun (WGS) entry which is preliminary data.</text>
</comment>
<keyword evidence="8" id="KW-1185">Reference proteome</keyword>
<dbReference type="SUPFAM" id="SSF50486">
    <property type="entry name" value="FMT C-terminal domain-like"/>
    <property type="match status" value="1"/>
</dbReference>
<sequence length="249" mass="26944">MRGVDCGGDPRRAREATVPDPLRSSTADLRPVQDPDGPVLDVPARGWFGRSSLEVARDLLGSSITHRTPEGTVTVRLTEVEAYDGERDPGSHAFRGRSERNRVMYGEPGHLYVYRHLGLHHCVNVVCGPLGQASAVLLRAGEVTDGVELARARRLAVGVCDSDRQIARGPARLAVALGLDLDHYGLDVTDVAGDVVVHRDTRTLRPAIATGPRVGVSGDGGDASVYPWRLWLTGDPTVSAYRPAYRRTR</sequence>
<keyword evidence="4 5" id="KW-0234">DNA repair</keyword>
<name>A0ABR8U0C2_9CELL</name>
<evidence type="ECO:0000256" key="5">
    <source>
        <dbReference type="HAMAP-Rule" id="MF_00527"/>
    </source>
</evidence>
<dbReference type="PANTHER" id="PTHR10429">
    <property type="entry name" value="DNA-3-METHYLADENINE GLYCOSYLASE"/>
    <property type="match status" value="1"/>
</dbReference>
<protein>
    <recommendedName>
        <fullName evidence="5">Putative 3-methyladenine DNA glycosylase</fullName>
        <ecNumber evidence="5">3.2.2.-</ecNumber>
    </recommendedName>
</protein>
<dbReference type="PANTHER" id="PTHR10429:SF0">
    <property type="entry name" value="DNA-3-METHYLADENINE GLYCOSYLASE"/>
    <property type="match status" value="1"/>
</dbReference>
<keyword evidence="7" id="KW-0326">Glycosidase</keyword>
<evidence type="ECO:0000256" key="6">
    <source>
        <dbReference type="SAM" id="MobiDB-lite"/>
    </source>
</evidence>
<dbReference type="InterPro" id="IPR036995">
    <property type="entry name" value="MPG_sf"/>
</dbReference>
<evidence type="ECO:0000313" key="7">
    <source>
        <dbReference type="EMBL" id="MBD7981477.1"/>
    </source>
</evidence>
<dbReference type="Pfam" id="PF02245">
    <property type="entry name" value="Pur_DNA_glyco"/>
    <property type="match status" value="1"/>
</dbReference>
<reference evidence="7 8" key="1">
    <citation type="submission" date="2020-08" db="EMBL/GenBank/DDBJ databases">
        <title>A Genomic Blueprint of the Chicken Gut Microbiome.</title>
        <authorList>
            <person name="Gilroy R."/>
            <person name="Ravi A."/>
            <person name="Getino M."/>
            <person name="Pursley I."/>
            <person name="Horton D.L."/>
            <person name="Alikhan N.-F."/>
            <person name="Baker D."/>
            <person name="Gharbi K."/>
            <person name="Hall N."/>
            <person name="Watson M."/>
            <person name="Adriaenssens E.M."/>
            <person name="Foster-Nyarko E."/>
            <person name="Jarju S."/>
            <person name="Secka A."/>
            <person name="Antonio M."/>
            <person name="Oren A."/>
            <person name="Chaudhuri R."/>
            <person name="La Ragione R.M."/>
            <person name="Hildebrand F."/>
            <person name="Pallen M.J."/>
        </authorList>
    </citation>
    <scope>NUCLEOTIDE SEQUENCE [LARGE SCALE GENOMIC DNA]</scope>
    <source>
        <strain evidence="7 8">Sa2CUA9</strain>
    </source>
</reference>
<gene>
    <name evidence="7" type="ORF">H9641_12225</name>
</gene>
<dbReference type="GO" id="GO:0016798">
    <property type="term" value="F:hydrolase activity, acting on glycosyl bonds"/>
    <property type="evidence" value="ECO:0007669"/>
    <property type="project" value="UniProtKB-KW"/>
</dbReference>
<keyword evidence="2 5" id="KW-0227">DNA damage</keyword>
<organism evidence="7 8">
    <name type="scientific">Oerskovia merdavium</name>
    <dbReference type="NCBI Taxonomy" id="2762227"/>
    <lineage>
        <taxon>Bacteria</taxon>
        <taxon>Bacillati</taxon>
        <taxon>Actinomycetota</taxon>
        <taxon>Actinomycetes</taxon>
        <taxon>Micrococcales</taxon>
        <taxon>Cellulomonadaceae</taxon>
        <taxon>Oerskovia</taxon>
    </lineage>
</organism>
<evidence type="ECO:0000256" key="4">
    <source>
        <dbReference type="ARBA" id="ARBA00023204"/>
    </source>
</evidence>
<dbReference type="InterPro" id="IPR011034">
    <property type="entry name" value="Formyl_transferase-like_C_sf"/>
</dbReference>
<evidence type="ECO:0000313" key="8">
    <source>
        <dbReference type="Proteomes" id="UP000655570"/>
    </source>
</evidence>
<feature type="region of interest" description="Disordered" evidence="6">
    <location>
        <begin position="1"/>
        <end position="38"/>
    </location>
</feature>
<dbReference type="CDD" id="cd00540">
    <property type="entry name" value="AAG"/>
    <property type="match status" value="1"/>
</dbReference>
<dbReference type="NCBIfam" id="NF002003">
    <property type="entry name" value="PRK00802.1-3"/>
    <property type="match status" value="1"/>
</dbReference>
<proteinExistence type="inferred from homology"/>
<dbReference type="EMBL" id="JACSQF010000011">
    <property type="protein sequence ID" value="MBD7981477.1"/>
    <property type="molecule type" value="Genomic_DNA"/>
</dbReference>
<evidence type="ECO:0000256" key="1">
    <source>
        <dbReference type="ARBA" id="ARBA00009232"/>
    </source>
</evidence>
<dbReference type="Proteomes" id="UP000655570">
    <property type="component" value="Unassembled WGS sequence"/>
</dbReference>
<evidence type="ECO:0000256" key="2">
    <source>
        <dbReference type="ARBA" id="ARBA00022763"/>
    </source>
</evidence>
<evidence type="ECO:0000256" key="3">
    <source>
        <dbReference type="ARBA" id="ARBA00022801"/>
    </source>
</evidence>
<keyword evidence="3 5" id="KW-0378">Hydrolase</keyword>
<dbReference type="Gene3D" id="3.10.300.10">
    <property type="entry name" value="Methylpurine-DNA glycosylase (MPG)"/>
    <property type="match status" value="1"/>
</dbReference>
<accession>A0ABR8U0C2</accession>
<feature type="compositionally biased region" description="Basic and acidic residues" evidence="6">
    <location>
        <begin position="8"/>
        <end position="17"/>
    </location>
</feature>
<comment type="similarity">
    <text evidence="1 5">Belongs to the DNA glycosylase MPG family.</text>
</comment>
<dbReference type="HAMAP" id="MF_00527">
    <property type="entry name" value="3MGH"/>
    <property type="match status" value="1"/>
</dbReference>
<dbReference type="EC" id="3.2.2.-" evidence="5"/>